<name>A0A5C3KEL3_COPMA</name>
<gene>
    <name evidence="2" type="ORF">FA15DRAFT_660599</name>
</gene>
<evidence type="ECO:0000313" key="2">
    <source>
        <dbReference type="EMBL" id="TFK18569.1"/>
    </source>
</evidence>
<evidence type="ECO:0000313" key="3">
    <source>
        <dbReference type="Proteomes" id="UP000307440"/>
    </source>
</evidence>
<protein>
    <submittedName>
        <fullName evidence="2">Uncharacterized protein</fullName>
    </submittedName>
</protein>
<dbReference type="Proteomes" id="UP000307440">
    <property type="component" value="Unassembled WGS sequence"/>
</dbReference>
<dbReference type="EMBL" id="ML210392">
    <property type="protein sequence ID" value="TFK18569.1"/>
    <property type="molecule type" value="Genomic_DNA"/>
</dbReference>
<feature type="compositionally biased region" description="Polar residues" evidence="1">
    <location>
        <begin position="29"/>
        <end position="45"/>
    </location>
</feature>
<proteinExistence type="predicted"/>
<accession>A0A5C3KEL3</accession>
<dbReference type="AlphaFoldDB" id="A0A5C3KEL3"/>
<keyword evidence="3" id="KW-1185">Reference proteome</keyword>
<reference evidence="2 3" key="1">
    <citation type="journal article" date="2019" name="Nat. Ecol. Evol.">
        <title>Megaphylogeny resolves global patterns of mushroom evolution.</title>
        <authorList>
            <person name="Varga T."/>
            <person name="Krizsan K."/>
            <person name="Foldi C."/>
            <person name="Dima B."/>
            <person name="Sanchez-Garcia M."/>
            <person name="Sanchez-Ramirez S."/>
            <person name="Szollosi G.J."/>
            <person name="Szarkandi J.G."/>
            <person name="Papp V."/>
            <person name="Albert L."/>
            <person name="Andreopoulos W."/>
            <person name="Angelini C."/>
            <person name="Antonin V."/>
            <person name="Barry K.W."/>
            <person name="Bougher N.L."/>
            <person name="Buchanan P."/>
            <person name="Buyck B."/>
            <person name="Bense V."/>
            <person name="Catcheside P."/>
            <person name="Chovatia M."/>
            <person name="Cooper J."/>
            <person name="Damon W."/>
            <person name="Desjardin D."/>
            <person name="Finy P."/>
            <person name="Geml J."/>
            <person name="Haridas S."/>
            <person name="Hughes K."/>
            <person name="Justo A."/>
            <person name="Karasinski D."/>
            <person name="Kautmanova I."/>
            <person name="Kiss B."/>
            <person name="Kocsube S."/>
            <person name="Kotiranta H."/>
            <person name="LaButti K.M."/>
            <person name="Lechner B.E."/>
            <person name="Liimatainen K."/>
            <person name="Lipzen A."/>
            <person name="Lukacs Z."/>
            <person name="Mihaltcheva S."/>
            <person name="Morgado L.N."/>
            <person name="Niskanen T."/>
            <person name="Noordeloos M.E."/>
            <person name="Ohm R.A."/>
            <person name="Ortiz-Santana B."/>
            <person name="Ovrebo C."/>
            <person name="Racz N."/>
            <person name="Riley R."/>
            <person name="Savchenko A."/>
            <person name="Shiryaev A."/>
            <person name="Soop K."/>
            <person name="Spirin V."/>
            <person name="Szebenyi C."/>
            <person name="Tomsovsky M."/>
            <person name="Tulloss R.E."/>
            <person name="Uehling J."/>
            <person name="Grigoriev I.V."/>
            <person name="Vagvolgyi C."/>
            <person name="Papp T."/>
            <person name="Martin F.M."/>
            <person name="Miettinen O."/>
            <person name="Hibbett D.S."/>
            <person name="Nagy L.G."/>
        </authorList>
    </citation>
    <scope>NUCLEOTIDE SEQUENCE [LARGE SCALE GENOMIC DNA]</scope>
    <source>
        <strain evidence="2 3">CBS 121175</strain>
    </source>
</reference>
<organism evidence="2 3">
    <name type="scientific">Coprinopsis marcescibilis</name>
    <name type="common">Agaric fungus</name>
    <name type="synonym">Psathyrella marcescibilis</name>
    <dbReference type="NCBI Taxonomy" id="230819"/>
    <lineage>
        <taxon>Eukaryota</taxon>
        <taxon>Fungi</taxon>
        <taxon>Dikarya</taxon>
        <taxon>Basidiomycota</taxon>
        <taxon>Agaricomycotina</taxon>
        <taxon>Agaricomycetes</taxon>
        <taxon>Agaricomycetidae</taxon>
        <taxon>Agaricales</taxon>
        <taxon>Agaricineae</taxon>
        <taxon>Psathyrellaceae</taxon>
        <taxon>Coprinopsis</taxon>
    </lineage>
</organism>
<sequence>MSTEDVHSTHMECNLTPNGVASTINQASYTSHKSNGRTARVTSTAKKSKLALGPKSTQTAVLKTLEDILAPSTTSTMGTTATNSIAAVTPVNYSSTSNLNAELTLADRNIPVCSQLEVSPKIFAEVLLDSSVSPQTHDKFFEVQDYDALVNDSVTVSKDHTVVEGVEIHARKQKRPRKCDDAGTLISASEANNSNNSVNDAVVASLSPVSPTLASVPVYKKYYDLRDRRYIIPEYYLSGAASNYHAMLMHLLLCRTTLERRHEAILVFR</sequence>
<evidence type="ECO:0000256" key="1">
    <source>
        <dbReference type="SAM" id="MobiDB-lite"/>
    </source>
</evidence>
<feature type="region of interest" description="Disordered" evidence="1">
    <location>
        <begin position="29"/>
        <end position="50"/>
    </location>
</feature>